<reference evidence="1 2" key="1">
    <citation type="journal article" date="2015" name="Sci. Rep.">
        <title>Chromosome-level genome map provides insights into diverse defense mechanisms in the medicinal fungus Ganoderma sinense.</title>
        <authorList>
            <person name="Zhu Y."/>
            <person name="Xu J."/>
            <person name="Sun C."/>
            <person name="Zhou S."/>
            <person name="Xu H."/>
            <person name="Nelson D.R."/>
            <person name="Qian J."/>
            <person name="Song J."/>
            <person name="Luo H."/>
            <person name="Xiang L."/>
            <person name="Li Y."/>
            <person name="Xu Z."/>
            <person name="Ji A."/>
            <person name="Wang L."/>
            <person name="Lu S."/>
            <person name="Hayward A."/>
            <person name="Sun W."/>
            <person name="Li X."/>
            <person name="Schwartz D.C."/>
            <person name="Wang Y."/>
            <person name="Chen S."/>
        </authorList>
    </citation>
    <scope>NUCLEOTIDE SEQUENCE [LARGE SCALE GENOMIC DNA]</scope>
    <source>
        <strain evidence="1 2">ZZ0214-1</strain>
    </source>
</reference>
<gene>
    <name evidence="1" type="ORF">GSI_15596</name>
</gene>
<evidence type="ECO:0000313" key="1">
    <source>
        <dbReference type="EMBL" id="PIL22900.1"/>
    </source>
</evidence>
<organism evidence="1 2">
    <name type="scientific">Ganoderma sinense ZZ0214-1</name>
    <dbReference type="NCBI Taxonomy" id="1077348"/>
    <lineage>
        <taxon>Eukaryota</taxon>
        <taxon>Fungi</taxon>
        <taxon>Dikarya</taxon>
        <taxon>Basidiomycota</taxon>
        <taxon>Agaricomycotina</taxon>
        <taxon>Agaricomycetes</taxon>
        <taxon>Polyporales</taxon>
        <taxon>Polyporaceae</taxon>
        <taxon>Ganoderma</taxon>
    </lineage>
</organism>
<dbReference type="OrthoDB" id="2758445at2759"/>
<proteinExistence type="predicted"/>
<dbReference type="AlphaFoldDB" id="A0A2G8RN16"/>
<name>A0A2G8RN16_9APHY</name>
<evidence type="ECO:0000313" key="2">
    <source>
        <dbReference type="Proteomes" id="UP000230002"/>
    </source>
</evidence>
<evidence type="ECO:0008006" key="3">
    <source>
        <dbReference type="Google" id="ProtNLM"/>
    </source>
</evidence>
<keyword evidence="2" id="KW-1185">Reference proteome</keyword>
<accession>A0A2G8RN16</accession>
<sequence>MNTPLINVDILHNVAQFADFSTVLQLTKTCREFNAECAQYLLKNDGVYLEGEESVESFIVFLTASGRDDYARRRLPFCTDIELSVGPSPSQNIKFALAVLFARIRSEAPWFRFLALHHSDALLAPDSPLPEVVAALATLEELNLYEYGAHCAAVLPFMQSRLLTATLAHDESTHYPLEDPLFLLRRSQKTLKCMDVTLPIILRQEFCYSNLVELRISRPNLLPSTWTYICAFPRLVGLAVGFGAHFARECASIVSACRQWNIAEQKRLGTWTSLRRVQGALADLFLLGLTCAVPELAIDDLSDGLSESDARTPDLRRRQADAWRQVLGYARPSRVTLQIDDSDWIVDNHGFALLSETPELVSLQSLHLTVGVSYAMGSNWDTLGVHDALDVLWVIVKSFIKPVEVSVTFDWTGWSAVAREFVASHPQCAGSDMDFPREELDAVDMDGHVRRFLHKDTRSVRYCHVGPDGWRREATYSRVSDEEHAAIIEAVDQMEMDVD</sequence>
<comment type="caution">
    <text evidence="1">The sequence shown here is derived from an EMBL/GenBank/DDBJ whole genome shotgun (WGS) entry which is preliminary data.</text>
</comment>
<dbReference type="EMBL" id="AYKW01000069">
    <property type="protein sequence ID" value="PIL22900.1"/>
    <property type="molecule type" value="Genomic_DNA"/>
</dbReference>
<dbReference type="Proteomes" id="UP000230002">
    <property type="component" value="Unassembled WGS sequence"/>
</dbReference>
<protein>
    <recommendedName>
        <fullName evidence="3">F-box domain-containing protein</fullName>
    </recommendedName>
</protein>